<gene>
    <name evidence="2" type="ORF">TM35_000122520</name>
</gene>
<evidence type="ECO:0000256" key="1">
    <source>
        <dbReference type="SAM" id="Phobius"/>
    </source>
</evidence>
<dbReference type="EMBL" id="NBCO01000012">
    <property type="protein sequence ID" value="ORC89477.1"/>
    <property type="molecule type" value="Genomic_DNA"/>
</dbReference>
<proteinExistence type="predicted"/>
<evidence type="ECO:0000313" key="2">
    <source>
        <dbReference type="EMBL" id="ORC89477.1"/>
    </source>
</evidence>
<keyword evidence="1" id="KW-0812">Transmembrane</keyword>
<dbReference type="OrthoDB" id="427138at2759"/>
<keyword evidence="3" id="KW-1185">Reference proteome</keyword>
<dbReference type="Proteomes" id="UP000192257">
    <property type="component" value="Unassembled WGS sequence"/>
</dbReference>
<dbReference type="VEuPathDB" id="TriTrypDB:TM35_000122520"/>
<feature type="transmembrane region" description="Helical" evidence="1">
    <location>
        <begin position="315"/>
        <end position="340"/>
    </location>
</feature>
<keyword evidence="1" id="KW-0472">Membrane</keyword>
<feature type="transmembrane region" description="Helical" evidence="1">
    <location>
        <begin position="291"/>
        <end position="309"/>
    </location>
</feature>
<protein>
    <submittedName>
        <fullName evidence="2">Uncharacterized protein</fullName>
    </submittedName>
</protein>
<organism evidence="2 3">
    <name type="scientific">Trypanosoma theileri</name>
    <dbReference type="NCBI Taxonomy" id="67003"/>
    <lineage>
        <taxon>Eukaryota</taxon>
        <taxon>Discoba</taxon>
        <taxon>Euglenozoa</taxon>
        <taxon>Kinetoplastea</taxon>
        <taxon>Metakinetoplastina</taxon>
        <taxon>Trypanosomatida</taxon>
        <taxon>Trypanosomatidae</taxon>
        <taxon>Trypanosoma</taxon>
    </lineage>
</organism>
<evidence type="ECO:0000313" key="3">
    <source>
        <dbReference type="Proteomes" id="UP000192257"/>
    </source>
</evidence>
<dbReference type="RefSeq" id="XP_028883543.1">
    <property type="nucleotide sequence ID" value="XM_029025227.1"/>
</dbReference>
<comment type="caution">
    <text evidence="2">The sequence shown here is derived from an EMBL/GenBank/DDBJ whole genome shotgun (WGS) entry which is preliminary data.</text>
</comment>
<reference evidence="2 3" key="1">
    <citation type="submission" date="2017-03" db="EMBL/GenBank/DDBJ databases">
        <title>An alternative strategy for trypanosome survival in the mammalian bloodstream revealed through genome and transcriptome analysis of the ubiquitous bovine parasite Trypanosoma (Megatrypanum) theileri.</title>
        <authorList>
            <person name="Kelly S."/>
            <person name="Ivens A."/>
            <person name="Mott A."/>
            <person name="O'Neill E."/>
            <person name="Emms D."/>
            <person name="Macleod O."/>
            <person name="Voorheis P."/>
            <person name="Matthews J."/>
            <person name="Matthews K."/>
            <person name="Carrington M."/>
        </authorList>
    </citation>
    <scope>NUCLEOTIDE SEQUENCE [LARGE SCALE GENOMIC DNA]</scope>
    <source>
        <strain evidence="2">Edinburgh</strain>
    </source>
</reference>
<keyword evidence="1" id="KW-1133">Transmembrane helix</keyword>
<dbReference type="AlphaFoldDB" id="A0A1X0NXQ9"/>
<accession>A0A1X0NXQ9</accession>
<dbReference type="GeneID" id="39985007"/>
<name>A0A1X0NXQ9_9TRYP</name>
<sequence length="341" mass="37845">MPKVEKKNPLLTQLFTTMEKKYPHRKSQIQLASRLTEKGVDLLDTVYPIGERVYNKIAIASSTIKENQFARVLPILLGFALCFFGGCFTILVTLLEVLYLTSWDRIKKNVNILYDNYRAVREASAKDDTVDANNNGIPDVQELTRNELFSRKLRVFLNSVDITAVNDAMNALVLAFLAITAALHDKISCALAFGCSTANIVKKYCGLKKFLEDNLPPEQKKLAEPISNTILNGFCMILTVIFEKYAITAYCAARGAQLIIENASALQKELASADGKEKNIGISLDTPKGKAIIILLTVMGFVWQAYNGFTLPFPINILLFPITLVDGLLGVIFRVSVVLLK</sequence>
<feature type="transmembrane region" description="Helical" evidence="1">
    <location>
        <begin position="75"/>
        <end position="99"/>
    </location>
</feature>